<organism evidence="2 3">
    <name type="scientific">Roseimaritima multifibrata</name>
    <dbReference type="NCBI Taxonomy" id="1930274"/>
    <lineage>
        <taxon>Bacteria</taxon>
        <taxon>Pseudomonadati</taxon>
        <taxon>Planctomycetota</taxon>
        <taxon>Planctomycetia</taxon>
        <taxon>Pirellulales</taxon>
        <taxon>Pirellulaceae</taxon>
        <taxon>Roseimaritima</taxon>
    </lineage>
</organism>
<reference evidence="2 3" key="1">
    <citation type="submission" date="2019-02" db="EMBL/GenBank/DDBJ databases">
        <title>Deep-cultivation of Planctomycetes and their phenomic and genomic characterization uncovers novel biology.</title>
        <authorList>
            <person name="Wiegand S."/>
            <person name="Jogler M."/>
            <person name="Boedeker C."/>
            <person name="Pinto D."/>
            <person name="Vollmers J."/>
            <person name="Rivas-Marin E."/>
            <person name="Kohn T."/>
            <person name="Peeters S.H."/>
            <person name="Heuer A."/>
            <person name="Rast P."/>
            <person name="Oberbeckmann S."/>
            <person name="Bunk B."/>
            <person name="Jeske O."/>
            <person name="Meyerdierks A."/>
            <person name="Storesund J.E."/>
            <person name="Kallscheuer N."/>
            <person name="Luecker S."/>
            <person name="Lage O.M."/>
            <person name="Pohl T."/>
            <person name="Merkel B.J."/>
            <person name="Hornburger P."/>
            <person name="Mueller R.-W."/>
            <person name="Bruemmer F."/>
            <person name="Labrenz M."/>
            <person name="Spormann A.M."/>
            <person name="Op den Camp H."/>
            <person name="Overmann J."/>
            <person name="Amann R."/>
            <person name="Jetten M.S.M."/>
            <person name="Mascher T."/>
            <person name="Medema M.H."/>
            <person name="Devos D.P."/>
            <person name="Kaster A.-K."/>
            <person name="Ovreas L."/>
            <person name="Rohde M."/>
            <person name="Galperin M.Y."/>
            <person name="Jogler C."/>
        </authorList>
    </citation>
    <scope>NUCLEOTIDE SEQUENCE [LARGE SCALE GENOMIC DNA]</scope>
    <source>
        <strain evidence="2 3">FF011L</strain>
    </source>
</reference>
<dbReference type="InterPro" id="IPR029063">
    <property type="entry name" value="SAM-dependent_MTases_sf"/>
</dbReference>
<dbReference type="AlphaFoldDB" id="A0A517MDW2"/>
<sequence length="374" mass="40975">MRVELGNEATRWVGQFAQILPKLQDKLGDGFWLGTQRAAEQASDRWTAHYKAARFPSGRSIVDICSGVGGDAIALRQRGPVVAIDSDPVMAAVVAYNLQSAAVANTYHSAVVCVKAEDLPDCYQQSYVHLDPDRRADEKRHSDPQGYLPDLETMQRLVDRSLGTAIKLAPAAEVPDSWEEAAELEWISCRGSVRQQVAWFGDFPEPVACGGRRATRVYRDREPVTFFATAEEYAATSWEREYPVETVASADAWLIDLDPAVRAAGLTVAFAVAQNLQLVGGPAGFLTSAAPPPHPLAVGYEVLWRGSADMKAIKRAAVQQDVRLQEIKVRGSDLRPEKIRPKLADKKGQHRPEATLLIHKTSAGIQAAIGRRQT</sequence>
<feature type="domain" description="THUMP-like" evidence="1">
    <location>
        <begin position="300"/>
        <end position="361"/>
    </location>
</feature>
<dbReference type="KEGG" id="rml:FF011L_18300"/>
<dbReference type="SUPFAM" id="SSF53335">
    <property type="entry name" value="S-adenosyl-L-methionine-dependent methyltransferases"/>
    <property type="match status" value="1"/>
</dbReference>
<evidence type="ECO:0000313" key="2">
    <source>
        <dbReference type="EMBL" id="QDS93075.1"/>
    </source>
</evidence>
<keyword evidence="3" id="KW-1185">Reference proteome</keyword>
<dbReference type="InterPro" id="IPR041497">
    <property type="entry name" value="Thump-like"/>
</dbReference>
<protein>
    <recommendedName>
        <fullName evidence="1">THUMP-like domain-containing protein</fullName>
    </recommendedName>
</protein>
<gene>
    <name evidence="2" type="ORF">FF011L_18300</name>
</gene>
<dbReference type="Proteomes" id="UP000320672">
    <property type="component" value="Chromosome"/>
</dbReference>
<proteinExistence type="predicted"/>
<dbReference type="EMBL" id="CP036262">
    <property type="protein sequence ID" value="QDS93075.1"/>
    <property type="molecule type" value="Genomic_DNA"/>
</dbReference>
<name>A0A517MDW2_9BACT</name>
<accession>A0A517MDW2</accession>
<evidence type="ECO:0000259" key="1">
    <source>
        <dbReference type="Pfam" id="PF18096"/>
    </source>
</evidence>
<evidence type="ECO:0000313" key="3">
    <source>
        <dbReference type="Proteomes" id="UP000320672"/>
    </source>
</evidence>
<dbReference type="Pfam" id="PF18096">
    <property type="entry name" value="Thump_like"/>
    <property type="match status" value="1"/>
</dbReference>
<dbReference type="Gene3D" id="3.40.50.150">
    <property type="entry name" value="Vaccinia Virus protein VP39"/>
    <property type="match status" value="1"/>
</dbReference>